<organism evidence="3 4">
    <name type="scientific">Aliirhizobium smilacinae</name>
    <dbReference type="NCBI Taxonomy" id="1395944"/>
    <lineage>
        <taxon>Bacteria</taxon>
        <taxon>Pseudomonadati</taxon>
        <taxon>Pseudomonadota</taxon>
        <taxon>Alphaproteobacteria</taxon>
        <taxon>Hyphomicrobiales</taxon>
        <taxon>Rhizobiaceae</taxon>
        <taxon>Aliirhizobium</taxon>
    </lineage>
</organism>
<accession>A0A5C4XFW2</accession>
<keyword evidence="4" id="KW-1185">Reference proteome</keyword>
<dbReference type="InterPro" id="IPR019251">
    <property type="entry name" value="DUF2231_TM"/>
</dbReference>
<dbReference type="Pfam" id="PF09990">
    <property type="entry name" value="DUF2231"/>
    <property type="match status" value="1"/>
</dbReference>
<dbReference type="Proteomes" id="UP000311605">
    <property type="component" value="Unassembled WGS sequence"/>
</dbReference>
<feature type="transmembrane region" description="Helical" evidence="1">
    <location>
        <begin position="116"/>
        <end position="136"/>
    </location>
</feature>
<keyword evidence="1" id="KW-1133">Transmembrane helix</keyword>
<feature type="transmembrane region" description="Helical" evidence="1">
    <location>
        <begin position="12"/>
        <end position="33"/>
    </location>
</feature>
<dbReference type="RefSeq" id="WP_139678188.1">
    <property type="nucleotide sequence ID" value="NZ_VDMN01000005.1"/>
</dbReference>
<protein>
    <submittedName>
        <fullName evidence="3">DUF2231 domain-containing protein</fullName>
    </submittedName>
</protein>
<dbReference type="InterPro" id="IPR016923">
    <property type="entry name" value="UCP029509"/>
</dbReference>
<comment type="caution">
    <text evidence="3">The sequence shown here is derived from an EMBL/GenBank/DDBJ whole genome shotgun (WGS) entry which is preliminary data.</text>
</comment>
<dbReference type="AlphaFoldDB" id="A0A5C4XFW2"/>
<gene>
    <name evidence="3" type="ORF">FHP24_21020</name>
</gene>
<sequence>MAVLSSRDRDSAAYPLQSLFVPFPFVCFTLALGTDIAFWQSEGNIMWQNFSSWLLFAGLVFGAIGLIAGLLDLIRRRTRPLRPGFLSIFLYIVVLAVALLNSFVHAGDGWTAVVPYGLFLSAVTFVLALFAAVVSARKYARLAWRV</sequence>
<keyword evidence="1" id="KW-0812">Transmembrane</keyword>
<feature type="transmembrane region" description="Helical" evidence="1">
    <location>
        <begin position="53"/>
        <end position="73"/>
    </location>
</feature>
<dbReference type="PIRSF" id="PIRSF029509">
    <property type="entry name" value="UCP029509"/>
    <property type="match status" value="1"/>
</dbReference>
<feature type="transmembrane region" description="Helical" evidence="1">
    <location>
        <begin position="85"/>
        <end position="104"/>
    </location>
</feature>
<evidence type="ECO:0000313" key="4">
    <source>
        <dbReference type="Proteomes" id="UP000311605"/>
    </source>
</evidence>
<proteinExistence type="predicted"/>
<evidence type="ECO:0000256" key="1">
    <source>
        <dbReference type="SAM" id="Phobius"/>
    </source>
</evidence>
<evidence type="ECO:0000259" key="2">
    <source>
        <dbReference type="Pfam" id="PF09990"/>
    </source>
</evidence>
<reference evidence="3 4" key="1">
    <citation type="submission" date="2019-06" db="EMBL/GenBank/DDBJ databases">
        <title>The draft genome of Rhizobium smilacinae PTYR-5.</title>
        <authorList>
            <person name="Liu L."/>
            <person name="Li L."/>
            <person name="Zhang X."/>
        </authorList>
    </citation>
    <scope>NUCLEOTIDE SEQUENCE [LARGE SCALE GENOMIC DNA]</scope>
    <source>
        <strain evidence="3 4">PTYR-5</strain>
    </source>
</reference>
<dbReference type="EMBL" id="VDMN01000005">
    <property type="protein sequence ID" value="TNM61741.1"/>
    <property type="molecule type" value="Genomic_DNA"/>
</dbReference>
<evidence type="ECO:0000313" key="3">
    <source>
        <dbReference type="EMBL" id="TNM61741.1"/>
    </source>
</evidence>
<feature type="domain" description="DUF2231" evidence="2">
    <location>
        <begin position="15"/>
        <end position="132"/>
    </location>
</feature>
<name>A0A5C4XFW2_9HYPH</name>
<dbReference type="OrthoDB" id="2873672at2"/>
<keyword evidence="1" id="KW-0472">Membrane</keyword>